<dbReference type="PROSITE" id="PS00028">
    <property type="entry name" value="ZINC_FINGER_C2H2_1"/>
    <property type="match status" value="11"/>
</dbReference>
<feature type="domain" description="C2H2-type" evidence="9">
    <location>
        <begin position="2362"/>
        <end position="2389"/>
    </location>
</feature>
<keyword evidence="6" id="KW-0539">Nucleus</keyword>
<gene>
    <name evidence="10" type="ORF">Fcan01_09588</name>
</gene>
<feature type="compositionally biased region" description="Polar residues" evidence="8">
    <location>
        <begin position="752"/>
        <end position="766"/>
    </location>
</feature>
<evidence type="ECO:0000256" key="2">
    <source>
        <dbReference type="ARBA" id="ARBA00022723"/>
    </source>
</evidence>
<evidence type="ECO:0000313" key="11">
    <source>
        <dbReference type="Proteomes" id="UP000198287"/>
    </source>
</evidence>
<feature type="compositionally biased region" description="Low complexity" evidence="8">
    <location>
        <begin position="90"/>
        <end position="105"/>
    </location>
</feature>
<feature type="compositionally biased region" description="Polar residues" evidence="8">
    <location>
        <begin position="1725"/>
        <end position="1734"/>
    </location>
</feature>
<feature type="compositionally biased region" description="Low complexity" evidence="8">
    <location>
        <begin position="66"/>
        <end position="81"/>
    </location>
</feature>
<evidence type="ECO:0000313" key="10">
    <source>
        <dbReference type="EMBL" id="OXA56531.1"/>
    </source>
</evidence>
<feature type="domain" description="C2H2-type" evidence="9">
    <location>
        <begin position="1623"/>
        <end position="1650"/>
    </location>
</feature>
<dbReference type="Gene3D" id="3.30.160.60">
    <property type="entry name" value="Classic Zinc Finger"/>
    <property type="match status" value="8"/>
</dbReference>
<dbReference type="Pfam" id="PF00096">
    <property type="entry name" value="zf-C2H2"/>
    <property type="match status" value="1"/>
</dbReference>
<dbReference type="OrthoDB" id="2202020at2759"/>
<dbReference type="PROSITE" id="PS50157">
    <property type="entry name" value="ZINC_FINGER_C2H2_2"/>
    <property type="match status" value="12"/>
</dbReference>
<feature type="compositionally biased region" description="Acidic residues" evidence="8">
    <location>
        <begin position="1828"/>
        <end position="1855"/>
    </location>
</feature>
<feature type="region of interest" description="Disordered" evidence="8">
    <location>
        <begin position="62"/>
        <end position="106"/>
    </location>
</feature>
<evidence type="ECO:0000256" key="7">
    <source>
        <dbReference type="PROSITE-ProRule" id="PRU00042"/>
    </source>
</evidence>
<feature type="domain" description="C2H2-type" evidence="9">
    <location>
        <begin position="417"/>
        <end position="445"/>
    </location>
</feature>
<evidence type="ECO:0000256" key="6">
    <source>
        <dbReference type="ARBA" id="ARBA00023242"/>
    </source>
</evidence>
<keyword evidence="4 7" id="KW-0863">Zinc-finger</keyword>
<dbReference type="SMART" id="SM00355">
    <property type="entry name" value="ZnF_C2H2"/>
    <property type="match status" value="31"/>
</dbReference>
<keyword evidence="11" id="KW-1185">Reference proteome</keyword>
<evidence type="ECO:0000256" key="1">
    <source>
        <dbReference type="ARBA" id="ARBA00004123"/>
    </source>
</evidence>
<name>A0A226EIF0_FOLCA</name>
<feature type="compositionally biased region" description="Acidic residues" evidence="8">
    <location>
        <begin position="1"/>
        <end position="11"/>
    </location>
</feature>
<feature type="domain" description="C2H2-type" evidence="9">
    <location>
        <begin position="292"/>
        <end position="319"/>
    </location>
</feature>
<accession>A0A226EIF0</accession>
<feature type="domain" description="C2H2-type" evidence="9">
    <location>
        <begin position="581"/>
        <end position="613"/>
    </location>
</feature>
<dbReference type="InterPro" id="IPR036236">
    <property type="entry name" value="Znf_C2H2_sf"/>
</dbReference>
<reference evidence="10 11" key="1">
    <citation type="submission" date="2015-12" db="EMBL/GenBank/DDBJ databases">
        <title>The genome of Folsomia candida.</title>
        <authorList>
            <person name="Faddeeva A."/>
            <person name="Derks M.F."/>
            <person name="Anvar Y."/>
            <person name="Smit S."/>
            <person name="Van Straalen N."/>
            <person name="Roelofs D."/>
        </authorList>
    </citation>
    <scope>NUCLEOTIDE SEQUENCE [LARGE SCALE GENOMIC DNA]</scope>
    <source>
        <strain evidence="10 11">VU population</strain>
        <tissue evidence="10">Whole body</tissue>
    </source>
</reference>
<organism evidence="10 11">
    <name type="scientific">Folsomia candida</name>
    <name type="common">Springtail</name>
    <dbReference type="NCBI Taxonomy" id="158441"/>
    <lineage>
        <taxon>Eukaryota</taxon>
        <taxon>Metazoa</taxon>
        <taxon>Ecdysozoa</taxon>
        <taxon>Arthropoda</taxon>
        <taxon>Hexapoda</taxon>
        <taxon>Collembola</taxon>
        <taxon>Entomobryomorpha</taxon>
        <taxon>Isotomoidea</taxon>
        <taxon>Isotomidae</taxon>
        <taxon>Proisotominae</taxon>
        <taxon>Folsomia</taxon>
    </lineage>
</organism>
<dbReference type="SUPFAM" id="SSF57667">
    <property type="entry name" value="beta-beta-alpha zinc fingers"/>
    <property type="match status" value="3"/>
</dbReference>
<keyword evidence="3" id="KW-0677">Repeat</keyword>
<dbReference type="InterPro" id="IPR013087">
    <property type="entry name" value="Znf_C2H2_type"/>
</dbReference>
<dbReference type="GO" id="GO:0008270">
    <property type="term" value="F:zinc ion binding"/>
    <property type="evidence" value="ECO:0007669"/>
    <property type="project" value="UniProtKB-KW"/>
</dbReference>
<evidence type="ECO:0000256" key="8">
    <source>
        <dbReference type="SAM" id="MobiDB-lite"/>
    </source>
</evidence>
<dbReference type="PANTHER" id="PTHR24376">
    <property type="entry name" value="ZINC FINGER PROTEIN"/>
    <property type="match status" value="1"/>
</dbReference>
<sequence>MESDSDSEEDYFTPKEVPAKKKMNPQSLPVQLTWKGVQIYFPSVVLTKDLKIIADEALKKRIAKESSSSSSRPSSIISTASGDDKRKPQSTSSSTIGSTKSSSSSKFMCGICRSPFRSEYALNCHANAHSNSDGIQRKYGPCKCGGRFTKKSQFVHHTRVCFVAKSAASAASRMEVDDVDVSPIRVKFEASELLNSSFELENSTLPPIEQESESEQVDYVVTPTGSDIHHDNSNADDWEGDNQIPVVTSISSIASNAMKCERCGNQFTLNIQFQHHKLHCARMCQGSATRRFGCKYCPWKFNSLNARNRHHRSHEGARPYQCSTCLERFIRKDYMIHHQATCTVNAPTFHTSLESNDNNVIKPENSSIEKKTEITEQVTASPGPELVSPSSSAFNIIKSGLEHLDNSSPSPGTFSGVRCEQCLRTFSAMRYLKQHICRPHKKSKNVSNNNGSNNTRSLIPMNLIMSSINDIVCPFCGVKFTKSSGRSKHMRTQHKCEKCGQDFLNPSDKMIHSQTCHEIPPPHESDLYAKYKCFICHETFFPTDLSRHVLICRGDDADKDDASTSSNNNESSNRLQISDKFKCDLCGEMFSDNMDLSRHCLNQHVLSHSKLKNQPPTKPNETLTPPTVSSSLPPVFKCKFPTCSVGNTFRMFSHEEDLWFHVDKKHKSVGNICCGQCGEAFETEELVVNHEERFHIAVGVAGAVTSSPKKRNNQDLEDSKESALAILSLDIARVLDTSADGSTPCVGPSRGIAQSVTKPIPSSSGPKTKIKSRILVPVSIPRLHLPVTVKKEVEAYQNLDEDNSHFEEDTMPNYTDNEIPEGFLSHMLVPEKVGKETLNPYVFISSECRALADSALEKAMHAENLNLPSVGEETVAFTCHVCSAVGVSRIFSTRSNYRVHLYYHRKTGRTILKTPSSTIPEADEYFCKICNNRKFTTRSNYLGHLKYHQQLKRRKGFDEPIPALRPSGLGRPDIPIQLEYTCSACEPSKTFKERKSYIIHLNYHEKVKRDQEKKIRRIQLMRPDIPVSTTGEYFWHVQYHEKLLQLEGKDRPIALGPISKPKTSMFKDVPFSDVYTCEICENREFTERSAWINHLKYHQKIKADEGQDRPIASTPIGASRHLRRPDIPISDVYTCEKCEDKRTFTIRRDYLFHLNEHKRVQQKSLKSNWRRKPGPNSGWVAAIPFLDEYKCETCPNHVFANRGAYVGHIQYHRILEKRGLNRVILTKEEWIKRKNSHTQLIPDGQEKYECEICSDGRLFASKSSYISHLMYHEKLKRMGINRPLKKKWEKSTDNTIPESDSYTCTICENRTFANRFLYSAHLAYHKKIRLQEGKDRSIRTDWREWRKRNSASNQIPDALTYTCDICNDGREFTIKASYMMHMTYHKKRADQGLTGPLRKRGAYLRPDVPILDIYTCNRCDTPRTFEDRKAFVNHDNYHNIKEKKPKKIPRKRGRRSTSFELIPFQSVYICKQCIHLNKTFTDRKKYILHLNYHKKQNFTAQSEDNTRNYSWSSSTLQSMNYHDSHVSDFMTQQTSSREMLLLSGGNVVGKTENSSELDLEDKFCCTRCGSDTVFTSRERYEEHMKEHRAMKNKNFQCSICEKAFSNIWNLKSHAKTHTGEKNFVCGDCGMRFVENFQLQRHQANDCRKVPCKYTCHCGDKFHSVDGLEEHVKKDHTETKVSKIFRCYVCNDQFLQAFELDQHVRENHPVDYAEFMQHKLEKQQQRTEAAGSSQNPDEDYEDFEPLYPEVLMACEEGDEELSTCTVGGTIVFDKKEGEEDGQCISAAAAGATTAVDENENANEAAQEDEARTIGGAGWNFIPGLTGEIGDNDDDSESSYSEEEFTPESFEPEDVEVPEGTLGNPNPNNNVIPIDSSSFPHLTVSTGCPPAPKTRRRRQSVDEDWTPSGESVQDHDDDNNKRRKRSYAGDGQFRCGYCTKTSHRIAYIKTHSAIHVGLPFKYIDLTGQSPQPSKSKIVHTPNYASTSVVAPQPSAQTVRPLQYVRPQQIAPAPGQPMVATVSPLSVTMLVGRKSSADDGDGTRQKAAPHCSCIFEDTALGYHKRCTGETCKCYTKYKGCSDQCDCKRSCGNPYFRMKAPVPPSALPCSAALATLAGSPQVQAPVNVYSASTVLDVVNSTIEKAFHQPTNFTQSLNTVPSTSTLLFGDQPHNNSEQQIRTLGNVTGYANPPAASSSTETITLNSAPIEGQNNFSILAQSLTPNVLVNPVMANVQPIQNATLGGSRIIRISSLAPFTSAQLISSLTRANPTYSTSSNTFRVQVPTNGNNSPIYRIENQTNNVTQPQYLLATPIPTASAAESQASPSPQNNVPANNSMIYRCFCHQDFTTLTSFLIHQWNHNEEKLFLCPICKRQFSSVNFLILHAKKHVEVENIQMVPCPACDRLLASNQAELDQHFKSCHAALICDVCQKYCATLGQLTSHRLSHGVCSICGLTFFNQTAMRNHLARDHPNVNPTRIRIDPLPSSATASTSSHSSKLTTASISTGISGSNEPEVVTLIDLDDDDVTEITEISRPPSPEMPIIVSVAANYHENEKFP</sequence>
<evidence type="ECO:0000256" key="4">
    <source>
        <dbReference type="ARBA" id="ARBA00022771"/>
    </source>
</evidence>
<feature type="region of interest" description="Disordered" evidence="8">
    <location>
        <begin position="1719"/>
        <end position="1740"/>
    </location>
</feature>
<feature type="region of interest" description="Disordered" evidence="8">
    <location>
        <begin position="742"/>
        <end position="768"/>
    </location>
</feature>
<comment type="subcellular location">
    <subcellularLocation>
        <location evidence="1">Nucleus</location>
    </subcellularLocation>
</comment>
<feature type="domain" description="C2H2-type" evidence="9">
    <location>
        <begin position="320"/>
        <end position="347"/>
    </location>
</feature>
<comment type="caution">
    <text evidence="10">The sequence shown here is derived from an EMBL/GenBank/DDBJ whole genome shotgun (WGS) entry which is preliminary data.</text>
</comment>
<feature type="domain" description="C2H2-type" evidence="9">
    <location>
        <begin position="1649"/>
        <end position="1680"/>
    </location>
</feature>
<evidence type="ECO:0000256" key="5">
    <source>
        <dbReference type="ARBA" id="ARBA00022833"/>
    </source>
</evidence>
<feature type="region of interest" description="Disordered" evidence="8">
    <location>
        <begin position="1820"/>
        <end position="1925"/>
    </location>
</feature>
<evidence type="ECO:0000259" key="9">
    <source>
        <dbReference type="PROSITE" id="PS50157"/>
    </source>
</evidence>
<protein>
    <submittedName>
        <fullName evidence="10">Zinc finger protein Xfin</fullName>
    </submittedName>
</protein>
<feature type="domain" description="C2H2-type" evidence="9">
    <location>
        <begin position="2443"/>
        <end position="2471"/>
    </location>
</feature>
<feature type="compositionally biased region" description="Polar residues" evidence="8">
    <location>
        <begin position="1873"/>
        <end position="1884"/>
    </location>
</feature>
<evidence type="ECO:0000256" key="3">
    <source>
        <dbReference type="ARBA" id="ARBA00022737"/>
    </source>
</evidence>
<keyword evidence="5" id="KW-0862">Zinc</keyword>
<feature type="domain" description="C2H2-type" evidence="9">
    <location>
        <begin position="107"/>
        <end position="134"/>
    </location>
</feature>
<dbReference type="GO" id="GO:0005634">
    <property type="term" value="C:nucleus"/>
    <property type="evidence" value="ECO:0007669"/>
    <property type="project" value="UniProtKB-SubCell"/>
</dbReference>
<dbReference type="PANTHER" id="PTHR24376:SF235">
    <property type="entry name" value="C2H2-TYPE DOMAIN-CONTAINING PROTEIN"/>
    <property type="match status" value="1"/>
</dbReference>
<feature type="region of interest" description="Disordered" evidence="8">
    <location>
        <begin position="1"/>
        <end position="26"/>
    </location>
</feature>
<feature type="compositionally biased region" description="Low complexity" evidence="8">
    <location>
        <begin position="2481"/>
        <end position="2494"/>
    </location>
</feature>
<feature type="domain" description="C2H2-type" evidence="9">
    <location>
        <begin position="1684"/>
        <end position="1712"/>
    </location>
</feature>
<dbReference type="Proteomes" id="UP000198287">
    <property type="component" value="Unassembled WGS sequence"/>
</dbReference>
<dbReference type="EMBL" id="LNIX01000004">
    <property type="protein sequence ID" value="OXA56531.1"/>
    <property type="molecule type" value="Genomic_DNA"/>
</dbReference>
<feature type="domain" description="C2H2-type" evidence="9">
    <location>
        <begin position="1595"/>
        <end position="1622"/>
    </location>
</feature>
<feature type="region of interest" description="Disordered" evidence="8">
    <location>
        <begin position="2464"/>
        <end position="2494"/>
    </location>
</feature>
<proteinExistence type="predicted"/>
<keyword evidence="2" id="KW-0479">Metal-binding</keyword>
<feature type="domain" description="C2H2-type" evidence="9">
    <location>
        <begin position="471"/>
        <end position="499"/>
    </location>
</feature>